<evidence type="ECO:0000313" key="2">
    <source>
        <dbReference type="EMBL" id="GIH10503.1"/>
    </source>
</evidence>
<dbReference type="EMBL" id="BONY01000096">
    <property type="protein sequence ID" value="GIH10503.1"/>
    <property type="molecule type" value="Genomic_DNA"/>
</dbReference>
<reference evidence="2" key="1">
    <citation type="submission" date="2021-01" db="EMBL/GenBank/DDBJ databases">
        <title>Whole genome shotgun sequence of Rhizocola hellebori NBRC 109834.</title>
        <authorList>
            <person name="Komaki H."/>
            <person name="Tamura T."/>
        </authorList>
    </citation>
    <scope>NUCLEOTIDE SEQUENCE</scope>
    <source>
        <strain evidence="2">NBRC 109834</strain>
    </source>
</reference>
<name>A0A8J3QGN6_9ACTN</name>
<organism evidence="2 3">
    <name type="scientific">Rhizocola hellebori</name>
    <dbReference type="NCBI Taxonomy" id="1392758"/>
    <lineage>
        <taxon>Bacteria</taxon>
        <taxon>Bacillati</taxon>
        <taxon>Actinomycetota</taxon>
        <taxon>Actinomycetes</taxon>
        <taxon>Micromonosporales</taxon>
        <taxon>Micromonosporaceae</taxon>
        <taxon>Rhizocola</taxon>
    </lineage>
</organism>
<proteinExistence type="predicted"/>
<keyword evidence="1" id="KW-0732">Signal</keyword>
<sequence length="107" mass="10701">MVARVIATLALSAGLFASAAGCSSEGASTSCSSTSACTITFDRGVDGAKASVLGVEVALVSATDTTATLKVAGQEVTVQNDQKVEVGDFTVTLKGLTESEAKVEIAR</sequence>
<accession>A0A8J3QGN6</accession>
<dbReference type="PROSITE" id="PS51257">
    <property type="entry name" value="PROKAR_LIPOPROTEIN"/>
    <property type="match status" value="1"/>
</dbReference>
<protein>
    <submittedName>
        <fullName evidence="2">Uncharacterized protein</fullName>
    </submittedName>
</protein>
<evidence type="ECO:0000313" key="3">
    <source>
        <dbReference type="Proteomes" id="UP000612899"/>
    </source>
</evidence>
<dbReference type="RefSeq" id="WP_239124412.1">
    <property type="nucleotide sequence ID" value="NZ_BONY01000096.1"/>
</dbReference>
<keyword evidence="3" id="KW-1185">Reference proteome</keyword>
<feature type="chain" id="PRO_5035205955" evidence="1">
    <location>
        <begin position="20"/>
        <end position="107"/>
    </location>
</feature>
<evidence type="ECO:0000256" key="1">
    <source>
        <dbReference type="SAM" id="SignalP"/>
    </source>
</evidence>
<dbReference type="AlphaFoldDB" id="A0A8J3QGN6"/>
<comment type="caution">
    <text evidence="2">The sequence shown here is derived from an EMBL/GenBank/DDBJ whole genome shotgun (WGS) entry which is preliminary data.</text>
</comment>
<feature type="signal peptide" evidence="1">
    <location>
        <begin position="1"/>
        <end position="19"/>
    </location>
</feature>
<gene>
    <name evidence="2" type="ORF">Rhe02_85700</name>
</gene>
<dbReference type="Proteomes" id="UP000612899">
    <property type="component" value="Unassembled WGS sequence"/>
</dbReference>